<dbReference type="Gramene" id="OGLUM06G23360.1">
    <property type="protein sequence ID" value="OGLUM06G23360.1"/>
    <property type="gene ID" value="OGLUM06G23360"/>
</dbReference>
<dbReference type="STRING" id="40148.A0A0E0ACB0"/>
<dbReference type="Gene3D" id="2.60.40.150">
    <property type="entry name" value="C2 domain"/>
    <property type="match status" value="1"/>
</dbReference>
<dbReference type="AlphaFoldDB" id="A0A0E0ACB0"/>
<dbReference type="CDD" id="cd00030">
    <property type="entry name" value="C2"/>
    <property type="match status" value="1"/>
</dbReference>
<evidence type="ECO:0000313" key="3">
    <source>
        <dbReference type="EnsemblPlants" id="OGLUM06G23360.1"/>
    </source>
</evidence>
<dbReference type="Proteomes" id="UP000026961">
    <property type="component" value="Chromosome 6"/>
</dbReference>
<dbReference type="PANTHER" id="PTHR47052:SF3">
    <property type="entry name" value="INGRESSION PROTEIN 1"/>
    <property type="match status" value="1"/>
</dbReference>
<dbReference type="SUPFAM" id="SSF49562">
    <property type="entry name" value="C2 domain (Calcium/lipid-binding domain, CaLB)"/>
    <property type="match status" value="1"/>
</dbReference>
<evidence type="ECO:0000259" key="2">
    <source>
        <dbReference type="PROSITE" id="PS50004"/>
    </source>
</evidence>
<feature type="compositionally biased region" description="Pro residues" evidence="1">
    <location>
        <begin position="317"/>
        <end position="376"/>
    </location>
</feature>
<dbReference type="PANTHER" id="PTHR47052">
    <property type="entry name" value="CONSERVED SERINE PROLINE-RICH PROTEIN (AFU_ORTHOLOGUE AFUA_2G01790)"/>
    <property type="match status" value="1"/>
</dbReference>
<accession>A0A0E0ACB0</accession>
<dbReference type="Pfam" id="PF00168">
    <property type="entry name" value="C2"/>
    <property type="match status" value="1"/>
</dbReference>
<dbReference type="InterPro" id="IPR000008">
    <property type="entry name" value="C2_dom"/>
</dbReference>
<feature type="region of interest" description="Disordered" evidence="1">
    <location>
        <begin position="286"/>
        <end position="376"/>
    </location>
</feature>
<reference evidence="3" key="1">
    <citation type="submission" date="2015-04" db="UniProtKB">
        <authorList>
            <consortium name="EnsemblPlants"/>
        </authorList>
    </citation>
    <scope>IDENTIFICATION</scope>
</reference>
<dbReference type="InterPro" id="IPR035892">
    <property type="entry name" value="C2_domain_sf"/>
</dbReference>
<reference evidence="3" key="2">
    <citation type="submission" date="2018-05" db="EMBL/GenBank/DDBJ databases">
        <title>OgluRS3 (Oryza glumaepatula Reference Sequence Version 3).</title>
        <authorList>
            <person name="Zhang J."/>
            <person name="Kudrna D."/>
            <person name="Lee S."/>
            <person name="Talag J."/>
            <person name="Welchert J."/>
            <person name="Wing R.A."/>
        </authorList>
    </citation>
    <scope>NUCLEOTIDE SEQUENCE [LARGE SCALE GENOMIC DNA]</scope>
</reference>
<dbReference type="PROSITE" id="PS50004">
    <property type="entry name" value="C2"/>
    <property type="match status" value="1"/>
</dbReference>
<evidence type="ECO:0000256" key="1">
    <source>
        <dbReference type="SAM" id="MobiDB-lite"/>
    </source>
</evidence>
<dbReference type="EnsemblPlants" id="OGLUM06G23360.1">
    <property type="protein sequence ID" value="OGLUM06G23360.1"/>
    <property type="gene ID" value="OGLUM06G23360"/>
</dbReference>
<organism evidence="3">
    <name type="scientific">Oryza glumipatula</name>
    <dbReference type="NCBI Taxonomy" id="40148"/>
    <lineage>
        <taxon>Eukaryota</taxon>
        <taxon>Viridiplantae</taxon>
        <taxon>Streptophyta</taxon>
        <taxon>Embryophyta</taxon>
        <taxon>Tracheophyta</taxon>
        <taxon>Spermatophyta</taxon>
        <taxon>Magnoliopsida</taxon>
        <taxon>Liliopsida</taxon>
        <taxon>Poales</taxon>
        <taxon>Poaceae</taxon>
        <taxon>BOP clade</taxon>
        <taxon>Oryzoideae</taxon>
        <taxon>Oryzeae</taxon>
        <taxon>Oryzinae</taxon>
        <taxon>Oryza</taxon>
    </lineage>
</organism>
<dbReference type="HOGENOM" id="CLU_061071_1_0_1"/>
<evidence type="ECO:0000313" key="4">
    <source>
        <dbReference type="Proteomes" id="UP000026961"/>
    </source>
</evidence>
<dbReference type="InterPro" id="IPR052981">
    <property type="entry name" value="Ingression_C2_domain"/>
</dbReference>
<sequence>MGFHNPKTGNLLAIEWHILEWFSKKAKLFKFEQGRLQAYNTNTTSLEALAESSRFIVNSAPLFLPLSRSSARRPAPVAIHVDTRPDPRITGCRKLRDTEFFTRQDPYVCIEYATNKFRTRTCTDGGRNPTFDEKFHIPLIEGLRELTVTVWNSNTLTHDDFIGNGRVQLHKVLTRGYDDASWPLQTRHMRSAGEVTLIMHFDVSAMKNKPGKISAASTTHSVLPVPVPAVPYAAPSPSYALPPAGYPAVPPYQSYPASHVPAPYPTSAYPHPPPPLLARDVEHAAYPPTSTTYPPQPYPPQPQGETYPPQPQRETYPPQPQVQPYPPKPQGQPYPPQPQGQPYPPQPYGQTYPPPPEGQPTYPPAPYPSTYPPAPY</sequence>
<feature type="domain" description="C2" evidence="2">
    <location>
        <begin position="63"/>
        <end position="183"/>
    </location>
</feature>
<dbReference type="SMART" id="SM00239">
    <property type="entry name" value="C2"/>
    <property type="match status" value="1"/>
</dbReference>
<keyword evidence="4" id="KW-1185">Reference proteome</keyword>
<name>A0A0E0ACB0_9ORYZ</name>
<proteinExistence type="predicted"/>
<dbReference type="eggNOG" id="KOG1030">
    <property type="taxonomic scope" value="Eukaryota"/>
</dbReference>
<protein>
    <recommendedName>
        <fullName evidence="2">C2 domain-containing protein</fullName>
    </recommendedName>
</protein>
<dbReference type="PRINTS" id="PR01217">
    <property type="entry name" value="PRICHEXTENSN"/>
</dbReference>